<comment type="caution">
    <text evidence="8">The sequence shown here is derived from an EMBL/GenBank/DDBJ whole genome shotgun (WGS) entry which is preliminary data.</text>
</comment>
<feature type="transmembrane region" description="Helical" evidence="6">
    <location>
        <begin position="590"/>
        <end position="612"/>
    </location>
</feature>
<name>A0ABQ6Z048_9ENTE</name>
<sequence>MFYTKLATRNILKNKPVYFPFLFSMIFIVILNFLMYVMLKNEGMTKMPNAQAVRSMFNLGLIVIMIFSVIFSIYTNGFLNKHRKKELGLYNVLGLDKKAIGWMLFIESILSFLLSLGGGLLIGSIFSKYLFLILKKLTGFGEHFTFQLTAEMFYLTALFHAFIFLSLFLINLLSLRRANPTELLRGSNVGEREPKARWFLSVIGLICLGIGYYLSLTIESPLSALYTFFYAILLVIFGTYIVMITFSISLLKFLKNRSSIYYRPKAFINISGMLYRMKQNGMGLASICVLSTMVLVTISSTVGLFAGKEDSLRNQHPFDMQLGTQTTGEAIEPKLTELMEEYTITPDEFFVFNDYVELPTLVKEGTKFNESSQRDFLEKQKGANLNLVDMEIMTAEEYEMFSGKKIILSADDAYVYTSAEQLDELQLGTKTFQVTALDDFPFSTHEASLIDRYTVVVKDRSVLEDIVMNSQINTTIGTRIALNFTAEGDRESFVEAVSRFVQELNANAGETTEMYAYFESIDQSRKDMSELVGGFLFIGVIFSLSFIVATGLIIYYKQISEGYEDAYRFEVMQKVGMSHKEVKQTIRSQVLMVFFFPLLLAIVHLLFASPIIQKLLLIFGFHNQTLYIMVTALGILVFSLCYFIVYLQTSKIYYQIVERQHS</sequence>
<organism evidence="8 9">
    <name type="scientific">Candidatus Enterococcus willemsii</name>
    <dbReference type="NCBI Taxonomy" id="1857215"/>
    <lineage>
        <taxon>Bacteria</taxon>
        <taxon>Bacillati</taxon>
        <taxon>Bacillota</taxon>
        <taxon>Bacilli</taxon>
        <taxon>Lactobacillales</taxon>
        <taxon>Enterococcaceae</taxon>
        <taxon>Enterococcus</taxon>
    </lineage>
</organism>
<keyword evidence="5 6" id="KW-0472">Membrane</keyword>
<reference evidence="8 9" key="1">
    <citation type="submission" date="2016-06" db="EMBL/GenBank/DDBJ databases">
        <title>Four novel species of enterococci isolated from chicken manure.</title>
        <authorList>
            <person name="Van Tyne D."/>
        </authorList>
    </citation>
    <scope>NUCLEOTIDE SEQUENCE [LARGE SCALE GENOMIC DNA]</scope>
    <source>
        <strain evidence="8 9">CU12B</strain>
    </source>
</reference>
<dbReference type="Proteomes" id="UP000782705">
    <property type="component" value="Unassembled WGS sequence"/>
</dbReference>
<feature type="domain" description="ABC3 transporter permease C-terminal" evidence="7">
    <location>
        <begin position="60"/>
        <end position="180"/>
    </location>
</feature>
<dbReference type="Pfam" id="PF02687">
    <property type="entry name" value="FtsX"/>
    <property type="match status" value="2"/>
</dbReference>
<feature type="transmembrane region" description="Helical" evidence="6">
    <location>
        <begin position="59"/>
        <end position="79"/>
    </location>
</feature>
<dbReference type="PIRSF" id="PIRSF018968">
    <property type="entry name" value="ABC_permease_BceB"/>
    <property type="match status" value="1"/>
</dbReference>
<evidence type="ECO:0000256" key="1">
    <source>
        <dbReference type="ARBA" id="ARBA00004651"/>
    </source>
</evidence>
<protein>
    <recommendedName>
        <fullName evidence="7">ABC3 transporter permease C-terminal domain-containing protein</fullName>
    </recommendedName>
</protein>
<feature type="transmembrane region" description="Helical" evidence="6">
    <location>
        <begin position="21"/>
        <end position="39"/>
    </location>
</feature>
<feature type="transmembrane region" description="Helical" evidence="6">
    <location>
        <begin position="196"/>
        <end position="216"/>
    </location>
</feature>
<accession>A0ABQ6Z048</accession>
<evidence type="ECO:0000313" key="8">
    <source>
        <dbReference type="EMBL" id="KAF1304282.1"/>
    </source>
</evidence>
<dbReference type="RefSeq" id="WP_161901837.1">
    <property type="nucleotide sequence ID" value="NZ_MAEL01000034.1"/>
</dbReference>
<evidence type="ECO:0000256" key="2">
    <source>
        <dbReference type="ARBA" id="ARBA00022475"/>
    </source>
</evidence>
<evidence type="ECO:0000256" key="4">
    <source>
        <dbReference type="ARBA" id="ARBA00022989"/>
    </source>
</evidence>
<dbReference type="PANTHER" id="PTHR46795">
    <property type="entry name" value="ABC TRANSPORTER PERMEASE-RELATED-RELATED"/>
    <property type="match status" value="1"/>
</dbReference>
<feature type="transmembrane region" description="Helical" evidence="6">
    <location>
        <begin position="228"/>
        <end position="254"/>
    </location>
</feature>
<feature type="transmembrane region" description="Helical" evidence="6">
    <location>
        <begin position="531"/>
        <end position="556"/>
    </location>
</feature>
<proteinExistence type="inferred from homology"/>
<dbReference type="PANTHER" id="PTHR46795:SF3">
    <property type="entry name" value="ABC TRANSPORTER PERMEASE"/>
    <property type="match status" value="1"/>
</dbReference>
<keyword evidence="3 6" id="KW-0812">Transmembrane</keyword>
<feature type="transmembrane region" description="Helical" evidence="6">
    <location>
        <begin position="283"/>
        <end position="306"/>
    </location>
</feature>
<comment type="similarity">
    <text evidence="6">Belongs to the ABC-4 integral membrane protein family.</text>
</comment>
<keyword evidence="2 6" id="KW-1003">Cell membrane</keyword>
<feature type="transmembrane region" description="Helical" evidence="6">
    <location>
        <begin position="624"/>
        <end position="647"/>
    </location>
</feature>
<feature type="transmembrane region" description="Helical" evidence="6">
    <location>
        <begin position="99"/>
        <end position="132"/>
    </location>
</feature>
<feature type="transmembrane region" description="Helical" evidence="6">
    <location>
        <begin position="152"/>
        <end position="175"/>
    </location>
</feature>
<keyword evidence="9" id="KW-1185">Reference proteome</keyword>
<dbReference type="InterPro" id="IPR052536">
    <property type="entry name" value="ABC-4_Integral_Memb_Prot"/>
</dbReference>
<evidence type="ECO:0000256" key="6">
    <source>
        <dbReference type="PIRNR" id="PIRNR018968"/>
    </source>
</evidence>
<dbReference type="EMBL" id="MAEL01000034">
    <property type="protein sequence ID" value="KAF1304282.1"/>
    <property type="molecule type" value="Genomic_DNA"/>
</dbReference>
<comment type="subcellular location">
    <subcellularLocation>
        <location evidence="1 6">Cell membrane</location>
        <topology evidence="1 6">Multi-pass membrane protein</topology>
    </subcellularLocation>
</comment>
<evidence type="ECO:0000259" key="7">
    <source>
        <dbReference type="Pfam" id="PF02687"/>
    </source>
</evidence>
<evidence type="ECO:0000256" key="5">
    <source>
        <dbReference type="ARBA" id="ARBA00023136"/>
    </source>
</evidence>
<keyword evidence="4 6" id="KW-1133">Transmembrane helix</keyword>
<gene>
    <name evidence="8" type="ORF">BAU17_12765</name>
</gene>
<evidence type="ECO:0000313" key="9">
    <source>
        <dbReference type="Proteomes" id="UP000782705"/>
    </source>
</evidence>
<keyword evidence="6" id="KW-0813">Transport</keyword>
<dbReference type="InterPro" id="IPR003838">
    <property type="entry name" value="ABC3_permease_C"/>
</dbReference>
<evidence type="ECO:0000256" key="3">
    <source>
        <dbReference type="ARBA" id="ARBA00022692"/>
    </source>
</evidence>
<dbReference type="InterPro" id="IPR027022">
    <property type="entry name" value="ABC_permease_BceB-typ"/>
</dbReference>
<feature type="domain" description="ABC3 transporter permease C-terminal" evidence="7">
    <location>
        <begin position="541"/>
        <end position="652"/>
    </location>
</feature>